<keyword evidence="5 6" id="KW-0968">Cytoplasmic vesicle</keyword>
<dbReference type="GO" id="GO:0012507">
    <property type="term" value="C:ER to Golgi transport vesicle membrane"/>
    <property type="evidence" value="ECO:0007669"/>
    <property type="project" value="UniProtKB-SubCell"/>
</dbReference>
<protein>
    <submittedName>
        <fullName evidence="7">Putative vacuolar ATPase assembly integral membrane protein</fullName>
    </submittedName>
</protein>
<dbReference type="EMBL" id="KV454478">
    <property type="protein sequence ID" value="ODV61989.1"/>
    <property type="molecule type" value="Genomic_DNA"/>
</dbReference>
<dbReference type="InParanoid" id="A0A1D2VK71"/>
<sequence length="76" mass="8259">MASVDIPGYVLTKLILFTAAMIIIPILSFFWLKAYTDSDLVSGGVAAIMANVVLIFYIIVAFTEDIPTGDESIKDD</sequence>
<accession>A0A1D2VK71</accession>
<organism evidence="7 8">
    <name type="scientific">Ascoidea rubescens DSM 1968</name>
    <dbReference type="NCBI Taxonomy" id="1344418"/>
    <lineage>
        <taxon>Eukaryota</taxon>
        <taxon>Fungi</taxon>
        <taxon>Dikarya</taxon>
        <taxon>Ascomycota</taxon>
        <taxon>Saccharomycotina</taxon>
        <taxon>Saccharomycetes</taxon>
        <taxon>Ascoideaceae</taxon>
        <taxon>Ascoidea</taxon>
    </lineage>
</organism>
<gene>
    <name evidence="7" type="ORF">ASCRUDRAFT_139791</name>
</gene>
<dbReference type="InterPro" id="IPR019013">
    <property type="entry name" value="Vma21"/>
</dbReference>
<dbReference type="AlphaFoldDB" id="A0A1D2VK71"/>
<dbReference type="GO" id="GO:0070072">
    <property type="term" value="P:vacuolar proton-transporting V-type ATPase complex assembly"/>
    <property type="evidence" value="ECO:0007669"/>
    <property type="project" value="UniProtKB-UniRule"/>
</dbReference>
<dbReference type="Proteomes" id="UP000095038">
    <property type="component" value="Unassembled WGS sequence"/>
</dbReference>
<dbReference type="STRING" id="1344418.A0A1D2VK71"/>
<dbReference type="HAMAP" id="MF_03058">
    <property type="entry name" value="VMA21"/>
    <property type="match status" value="1"/>
</dbReference>
<evidence type="ECO:0000313" key="8">
    <source>
        <dbReference type="Proteomes" id="UP000095038"/>
    </source>
</evidence>
<dbReference type="Pfam" id="PF09446">
    <property type="entry name" value="VMA21"/>
    <property type="match status" value="1"/>
</dbReference>
<evidence type="ECO:0000313" key="7">
    <source>
        <dbReference type="EMBL" id="ODV61989.1"/>
    </source>
</evidence>
<feature type="transmembrane region" description="Helical" evidence="6">
    <location>
        <begin position="44"/>
        <end position="62"/>
    </location>
</feature>
<keyword evidence="1 6" id="KW-0812">Transmembrane</keyword>
<keyword evidence="3 6" id="KW-1133">Transmembrane helix</keyword>
<evidence type="ECO:0000256" key="6">
    <source>
        <dbReference type="HAMAP-Rule" id="MF_03058"/>
    </source>
</evidence>
<keyword evidence="2 6" id="KW-0256">Endoplasmic reticulum</keyword>
<name>A0A1D2VK71_9ASCO</name>
<feature type="transmembrane region" description="Helical" evidence="6">
    <location>
        <begin position="6"/>
        <end position="32"/>
    </location>
</feature>
<comment type="function">
    <text evidence="6">Required for the assembly of the V0 complex of the vacuolar ATPase (V-ATPase) in the endoplasmic reticulum.</text>
</comment>
<dbReference type="GO" id="GO:0033116">
    <property type="term" value="C:endoplasmic reticulum-Golgi intermediate compartment membrane"/>
    <property type="evidence" value="ECO:0007669"/>
    <property type="project" value="UniProtKB-SubCell"/>
</dbReference>
<proteinExistence type="inferred from homology"/>
<dbReference type="RefSeq" id="XP_020048296.1">
    <property type="nucleotide sequence ID" value="XM_020189159.1"/>
</dbReference>
<reference evidence="8" key="1">
    <citation type="submission" date="2016-05" db="EMBL/GenBank/DDBJ databases">
        <title>Comparative genomics of biotechnologically important yeasts.</title>
        <authorList>
            <consortium name="DOE Joint Genome Institute"/>
            <person name="Riley R."/>
            <person name="Haridas S."/>
            <person name="Wolfe K.H."/>
            <person name="Lopes M.R."/>
            <person name="Hittinger C.T."/>
            <person name="Goker M."/>
            <person name="Salamov A."/>
            <person name="Wisecaver J."/>
            <person name="Long T.M."/>
            <person name="Aerts A.L."/>
            <person name="Barry K."/>
            <person name="Choi C."/>
            <person name="Clum A."/>
            <person name="Coughlan A.Y."/>
            <person name="Deshpande S."/>
            <person name="Douglass A.P."/>
            <person name="Hanson S.J."/>
            <person name="Klenk H.-P."/>
            <person name="Labutti K."/>
            <person name="Lapidus A."/>
            <person name="Lindquist E."/>
            <person name="Lipzen A."/>
            <person name="Meier-Kolthoff J.P."/>
            <person name="Ohm R.A."/>
            <person name="Otillar R.P."/>
            <person name="Pangilinan J."/>
            <person name="Peng Y."/>
            <person name="Rokas A."/>
            <person name="Rosa C.A."/>
            <person name="Scheuner C."/>
            <person name="Sibirny A.A."/>
            <person name="Slot J.C."/>
            <person name="Stielow J.B."/>
            <person name="Sun H."/>
            <person name="Kurtzman C.P."/>
            <person name="Blackwell M."/>
            <person name="Grigoriev I.V."/>
            <person name="Jeffries T.W."/>
        </authorList>
    </citation>
    <scope>NUCLEOTIDE SEQUENCE [LARGE SCALE GENOMIC DNA]</scope>
    <source>
        <strain evidence="8">DSM 1968</strain>
    </source>
</reference>
<comment type="subcellular location">
    <subcellularLocation>
        <location evidence="6">Endoplasmic reticulum membrane</location>
        <topology evidence="6">Multi-pass membrane protein</topology>
    </subcellularLocation>
    <subcellularLocation>
        <location evidence="6">Endoplasmic reticulum-Golgi intermediate compartment membrane</location>
        <topology evidence="6">Multi-pass membrane protein</topology>
    </subcellularLocation>
    <subcellularLocation>
        <location evidence="6">Cytoplasmic vesicle</location>
        <location evidence="6">COPII-coated vesicle membrane</location>
        <topology evidence="6">Multi-pass membrane protein</topology>
    </subcellularLocation>
</comment>
<comment type="similarity">
    <text evidence="6">Belongs to the VMA21 family.</text>
</comment>
<evidence type="ECO:0000256" key="1">
    <source>
        <dbReference type="ARBA" id="ARBA00022692"/>
    </source>
</evidence>
<evidence type="ECO:0000256" key="3">
    <source>
        <dbReference type="ARBA" id="ARBA00022989"/>
    </source>
</evidence>
<dbReference type="FunCoup" id="A0A1D2VK71">
    <property type="interactions" value="49"/>
</dbReference>
<dbReference type="GO" id="GO:0005789">
    <property type="term" value="C:endoplasmic reticulum membrane"/>
    <property type="evidence" value="ECO:0007669"/>
    <property type="project" value="UniProtKB-SubCell"/>
</dbReference>
<comment type="caution">
    <text evidence="6">Lacks conserved residue(s) required for the propagation of feature annotation.</text>
</comment>
<dbReference type="GeneID" id="30962795"/>
<evidence type="ECO:0000256" key="4">
    <source>
        <dbReference type="ARBA" id="ARBA00023136"/>
    </source>
</evidence>
<keyword evidence="4 6" id="KW-0472">Membrane</keyword>
<keyword evidence="8" id="KW-1185">Reference proteome</keyword>
<evidence type="ECO:0000256" key="5">
    <source>
        <dbReference type="ARBA" id="ARBA00023329"/>
    </source>
</evidence>
<evidence type="ECO:0000256" key="2">
    <source>
        <dbReference type="ARBA" id="ARBA00022824"/>
    </source>
</evidence>
<dbReference type="OrthoDB" id="160405at2759"/>